<dbReference type="AlphaFoldDB" id="A0A2N5Z9Z4"/>
<evidence type="ECO:0008006" key="3">
    <source>
        <dbReference type="Google" id="ProtNLM"/>
    </source>
</evidence>
<protein>
    <recommendedName>
        <fullName evidence="3">CDP-glycerol--glycerophosphate glycerophosphotransferase</fullName>
    </recommendedName>
</protein>
<reference evidence="1 2" key="1">
    <citation type="submission" date="2017-11" db="EMBL/GenBank/DDBJ databases">
        <title>Genome-resolved metagenomics identifies genetic mobility, metabolic interactions, and unexpected diversity in perchlorate-reducing communities.</title>
        <authorList>
            <person name="Barnum T.P."/>
            <person name="Figueroa I.A."/>
            <person name="Carlstrom C.I."/>
            <person name="Lucas L.N."/>
            <person name="Engelbrektson A.L."/>
            <person name="Coates J.D."/>
        </authorList>
    </citation>
    <scope>NUCLEOTIDE SEQUENCE [LARGE SCALE GENOMIC DNA]</scope>
    <source>
        <strain evidence="1">BM706</strain>
    </source>
</reference>
<accession>A0A2N5Z9Z4</accession>
<sequence>MNKKKVLIYIDSDVYVRNHFTENTFDLKNYEKVIYANENILKKYILEKYDEFKGYVKTTEKYQKILKLRKYLVNKKHFNKSKSFKFKYYHNWNKKGIKFKIRDKIFGFMTFKPIYKSVLFFVDKFIGHNKEMKKILEEEKPDLVMMPFKDISLIQEDIIKLCKKKNIKTLSLIDGWDNVSSKTIFLEKTDFIAVWGEQSVKHAIDIHDYKKEQIFKIGTPRFDFYYFYKHNMDNPIFNFKYVIFTCCYVPYDEITPLKILDQYLIDNNIKDIKIIYRPHPFRAPRDCFDYFIEEDFENVLLDKQIKGYYYFLKNNYVKKYEDAASPSLKYYPRLLKDSLFVISPLTTMIIEAAIMKKRVLTIAYDDKIHYTNPKDVLENYEHFEGIENIKSFEMCYDIKNLTTKFEEMLNNENAESDFDEDLKYIIERPEKKYSERLEDLIDKIFN</sequence>
<dbReference type="SUPFAM" id="SSF53756">
    <property type="entry name" value="UDP-Glycosyltransferase/glycogen phosphorylase"/>
    <property type="match status" value="1"/>
</dbReference>
<evidence type="ECO:0000313" key="2">
    <source>
        <dbReference type="Proteomes" id="UP000234857"/>
    </source>
</evidence>
<comment type="caution">
    <text evidence="1">The sequence shown here is derived from an EMBL/GenBank/DDBJ whole genome shotgun (WGS) entry which is preliminary data.</text>
</comment>
<dbReference type="EMBL" id="PKTG01000138">
    <property type="protein sequence ID" value="PLX15503.1"/>
    <property type="molecule type" value="Genomic_DNA"/>
</dbReference>
<evidence type="ECO:0000313" key="1">
    <source>
        <dbReference type="EMBL" id="PLX15503.1"/>
    </source>
</evidence>
<dbReference type="Proteomes" id="UP000234857">
    <property type="component" value="Unassembled WGS sequence"/>
</dbReference>
<proteinExistence type="predicted"/>
<name>A0A2N5Z9Z4_MUIH1</name>
<gene>
    <name evidence="1" type="ORF">C0601_12710</name>
</gene>
<organism evidence="1 2">
    <name type="scientific">Muiribacterium halophilum</name>
    <dbReference type="NCBI Taxonomy" id="2053465"/>
    <lineage>
        <taxon>Bacteria</taxon>
        <taxon>Candidatus Muiribacteriota</taxon>
        <taxon>Candidatus Muiribacteriia</taxon>
        <taxon>Candidatus Muiribacteriales</taxon>
        <taxon>Candidatus Muiribacteriaceae</taxon>
        <taxon>Candidatus Muiribacterium</taxon>
    </lineage>
</organism>